<protein>
    <submittedName>
        <fullName evidence="2">HD domain-containing protein</fullName>
    </submittedName>
</protein>
<dbReference type="RefSeq" id="WP_268778975.1">
    <property type="nucleotide sequence ID" value="NZ_JAPRAT010000004.1"/>
</dbReference>
<reference evidence="2" key="1">
    <citation type="submission" date="2022-11" db="EMBL/GenBank/DDBJ databases">
        <title>WGS of Natronobacillus azotifigens 24KS-1, an anaerobic diazotrophic haloalkaliphile from soda-rich habitats.</title>
        <authorList>
            <person name="Sorokin D.Y."/>
            <person name="Merkel A.Y."/>
        </authorList>
    </citation>
    <scope>NUCLEOTIDE SEQUENCE</scope>
    <source>
        <strain evidence="2">24KS-1</strain>
    </source>
</reference>
<sequence length="365" mass="41649">MQVHPLQLVPNCVITEDIYGKTNHPIVKKDTIVSETHIQVLQSFLIEEVEVASRLANGLPFQPQELDQIDQIDQLSNFSTTKEHKLTFLEHYHQVVDHYRKLFVSWQSGTPIEIQDVRQLIVPLLERVDFAKSQILLLANQASKDNYFYHHSVAISLLTALLSKRLGWEKEWVQISIAAFLADSGMAKMNRSLFEKKGAISEGEFTEIKKHPTYSYRFVEKCSSIGKPAKLAILQHHEKLDGTGYPLGVTSDKIHSYAKIIAIADAYHAMTSERFYQNNRPFFEVISDMYQLIDIQFDTEIFKTFVSFIENVMGGAKVKLSNGEAAEISSIKLGKQKELMVFTKKTKEFIVLDTHNNVTIESIIL</sequence>
<dbReference type="PANTHER" id="PTHR43155">
    <property type="entry name" value="CYCLIC DI-GMP PHOSPHODIESTERASE PA4108-RELATED"/>
    <property type="match status" value="1"/>
</dbReference>
<dbReference type="Gene3D" id="1.10.3210.10">
    <property type="entry name" value="Hypothetical protein af1432"/>
    <property type="match status" value="1"/>
</dbReference>
<dbReference type="PROSITE" id="PS51832">
    <property type="entry name" value="HD_GYP"/>
    <property type="match status" value="1"/>
</dbReference>
<name>A0A9J6RA17_9BACI</name>
<dbReference type="InterPro" id="IPR003607">
    <property type="entry name" value="HD/PDEase_dom"/>
</dbReference>
<dbReference type="InterPro" id="IPR037522">
    <property type="entry name" value="HD_GYP_dom"/>
</dbReference>
<dbReference type="SUPFAM" id="SSF109604">
    <property type="entry name" value="HD-domain/PDEase-like"/>
    <property type="match status" value="1"/>
</dbReference>
<proteinExistence type="predicted"/>
<accession>A0A9J6RA17</accession>
<dbReference type="Proteomes" id="UP001084197">
    <property type="component" value="Unassembled WGS sequence"/>
</dbReference>
<evidence type="ECO:0000313" key="3">
    <source>
        <dbReference type="Proteomes" id="UP001084197"/>
    </source>
</evidence>
<dbReference type="CDD" id="cd00077">
    <property type="entry name" value="HDc"/>
    <property type="match status" value="1"/>
</dbReference>
<feature type="domain" description="HD-GYP" evidence="1">
    <location>
        <begin position="126"/>
        <end position="321"/>
    </location>
</feature>
<gene>
    <name evidence="2" type="ORF">OWO01_03150</name>
</gene>
<dbReference type="SMART" id="SM00471">
    <property type="entry name" value="HDc"/>
    <property type="match status" value="1"/>
</dbReference>
<dbReference type="AlphaFoldDB" id="A0A9J6RA17"/>
<evidence type="ECO:0000313" key="2">
    <source>
        <dbReference type="EMBL" id="MCZ0702206.1"/>
    </source>
</evidence>
<dbReference type="Pfam" id="PF13487">
    <property type="entry name" value="HD_5"/>
    <property type="match status" value="1"/>
</dbReference>
<dbReference type="PANTHER" id="PTHR43155:SF2">
    <property type="entry name" value="CYCLIC DI-GMP PHOSPHODIESTERASE PA4108"/>
    <property type="match status" value="1"/>
</dbReference>
<keyword evidence="3" id="KW-1185">Reference proteome</keyword>
<comment type="caution">
    <text evidence="2">The sequence shown here is derived from an EMBL/GenBank/DDBJ whole genome shotgun (WGS) entry which is preliminary data.</text>
</comment>
<evidence type="ECO:0000259" key="1">
    <source>
        <dbReference type="PROSITE" id="PS51832"/>
    </source>
</evidence>
<dbReference type="EMBL" id="JAPRAT010000004">
    <property type="protein sequence ID" value="MCZ0702206.1"/>
    <property type="molecule type" value="Genomic_DNA"/>
</dbReference>
<organism evidence="2 3">
    <name type="scientific">Natronobacillus azotifigens</name>
    <dbReference type="NCBI Taxonomy" id="472978"/>
    <lineage>
        <taxon>Bacteria</taxon>
        <taxon>Bacillati</taxon>
        <taxon>Bacillota</taxon>
        <taxon>Bacilli</taxon>
        <taxon>Bacillales</taxon>
        <taxon>Bacillaceae</taxon>
        <taxon>Natronobacillus</taxon>
    </lineage>
</organism>